<dbReference type="InterPro" id="IPR036010">
    <property type="entry name" value="2Fe-2S_ferredoxin-like_sf"/>
</dbReference>
<comment type="cofactor">
    <cofactor evidence="16">
        <name>[2Fe-2S] cluster</name>
        <dbReference type="ChEBI" id="CHEBI:190135"/>
    </cofactor>
    <text evidence="16">Binds 1 [2Fe-2S] cluster.</text>
</comment>
<evidence type="ECO:0000256" key="4">
    <source>
        <dbReference type="ARBA" id="ARBA00017261"/>
    </source>
</evidence>
<dbReference type="EMBL" id="CP002452">
    <property type="protein sequence ID" value="ADV46327.1"/>
    <property type="molecule type" value="Genomic_DNA"/>
</dbReference>
<accession>E6WXS0</accession>
<keyword evidence="12 16" id="KW-0411">Iron-sulfur</keyword>
<dbReference type="NCBIfam" id="NF004616">
    <property type="entry name" value="PRK05950.1"/>
    <property type="match status" value="1"/>
</dbReference>
<evidence type="ECO:0000256" key="7">
    <source>
        <dbReference type="ARBA" id="ARBA00022714"/>
    </source>
</evidence>
<dbReference type="SUPFAM" id="SSF46548">
    <property type="entry name" value="alpha-helical ferredoxin"/>
    <property type="match status" value="1"/>
</dbReference>
<gene>
    <name evidence="19" type="ordered locus">Nitsa_1071</name>
</gene>
<keyword evidence="5 16" id="KW-0004">4Fe-4S</keyword>
<proteinExistence type="inferred from homology"/>
<evidence type="ECO:0000313" key="20">
    <source>
        <dbReference type="Proteomes" id="UP000008633"/>
    </source>
</evidence>
<dbReference type="AlphaFoldDB" id="E6WXS0"/>
<comment type="catalytic activity">
    <reaction evidence="14 16">
        <text>a menaquinone + succinate = a menaquinol + fumarate</text>
        <dbReference type="Rhea" id="RHEA:27834"/>
        <dbReference type="Rhea" id="RHEA-COMP:9537"/>
        <dbReference type="Rhea" id="RHEA-COMP:9539"/>
        <dbReference type="ChEBI" id="CHEBI:16374"/>
        <dbReference type="ChEBI" id="CHEBI:18151"/>
        <dbReference type="ChEBI" id="CHEBI:29806"/>
        <dbReference type="ChEBI" id="CHEBI:30031"/>
        <dbReference type="EC" id="1.3.5.1"/>
    </reaction>
</comment>
<evidence type="ECO:0000256" key="8">
    <source>
        <dbReference type="ARBA" id="ARBA00022723"/>
    </source>
</evidence>
<dbReference type="CDD" id="cd00207">
    <property type="entry name" value="fer2"/>
    <property type="match status" value="1"/>
</dbReference>
<comment type="cofactor">
    <cofactor evidence="16">
        <name>[3Fe-4S] cluster</name>
        <dbReference type="ChEBI" id="CHEBI:21137"/>
    </cofactor>
    <text evidence="16">Binds 1 [3Fe-4S] cluster.</text>
</comment>
<evidence type="ECO:0000256" key="1">
    <source>
        <dbReference type="ARBA" id="ARBA00004894"/>
    </source>
</evidence>
<keyword evidence="10 19" id="KW-0560">Oxidoreductase</keyword>
<dbReference type="PROSITE" id="PS00197">
    <property type="entry name" value="2FE2S_FER_1"/>
    <property type="match status" value="1"/>
</dbReference>
<dbReference type="GO" id="GO:0008177">
    <property type="term" value="F:succinate dehydrogenase (quinone) activity"/>
    <property type="evidence" value="ECO:0007669"/>
    <property type="project" value="UniProtKB-EC"/>
</dbReference>
<reference evidence="19 20" key="1">
    <citation type="journal article" date="2011" name="Stand. Genomic Sci.">
        <title>Complete genome sequence of Nitratifractor salsuginis type strain (E9I37-1).</title>
        <authorList>
            <person name="Anderson I."/>
            <person name="Sikorski J."/>
            <person name="Zeytun A."/>
            <person name="Nolan M."/>
            <person name="Lapidus A."/>
            <person name="Lucas S."/>
            <person name="Hammon N."/>
            <person name="Deshpande S."/>
            <person name="Cheng J.F."/>
            <person name="Tapia R."/>
            <person name="Han C."/>
            <person name="Goodwin L."/>
            <person name="Pitluck S."/>
            <person name="Liolios K."/>
            <person name="Pagani I."/>
            <person name="Ivanova N."/>
            <person name="Huntemann M."/>
            <person name="Mavromatis K."/>
            <person name="Ovchinikova G."/>
            <person name="Pati A."/>
            <person name="Chen A."/>
            <person name="Palaniappan K."/>
            <person name="Land M."/>
            <person name="Hauser L."/>
            <person name="Brambilla E.M."/>
            <person name="Ngatchou-Djao O.D."/>
            <person name="Rohde M."/>
            <person name="Tindall B.J."/>
            <person name="Goker M."/>
            <person name="Detter J.C."/>
            <person name="Woyke T."/>
            <person name="Bristow J."/>
            <person name="Eisen J.A."/>
            <person name="Markowitz V."/>
            <person name="Hugenholtz P."/>
            <person name="Klenk H.P."/>
            <person name="Kyrpides N.C."/>
        </authorList>
    </citation>
    <scope>NUCLEOTIDE SEQUENCE [LARGE SCALE GENOMIC DNA]</scope>
    <source>
        <strain evidence="20">DSM 16511 / JCM 12458 / E9I37-1</strain>
    </source>
</reference>
<name>E6WXS0_NITSE</name>
<dbReference type="GO" id="GO:0046872">
    <property type="term" value="F:metal ion binding"/>
    <property type="evidence" value="ECO:0007669"/>
    <property type="project" value="UniProtKB-KW"/>
</dbReference>
<dbReference type="GO" id="GO:0022904">
    <property type="term" value="P:respiratory electron transport chain"/>
    <property type="evidence" value="ECO:0007669"/>
    <property type="project" value="TreeGrafter"/>
</dbReference>
<evidence type="ECO:0000256" key="11">
    <source>
        <dbReference type="ARBA" id="ARBA00023004"/>
    </source>
</evidence>
<dbReference type="PROSITE" id="PS51085">
    <property type="entry name" value="2FE2S_FER_2"/>
    <property type="match status" value="1"/>
</dbReference>
<evidence type="ECO:0000256" key="3">
    <source>
        <dbReference type="ARBA" id="ARBA00012792"/>
    </source>
</evidence>
<evidence type="ECO:0000259" key="18">
    <source>
        <dbReference type="PROSITE" id="PS51379"/>
    </source>
</evidence>
<dbReference type="Pfam" id="PF13183">
    <property type="entry name" value="Fer4_8"/>
    <property type="match status" value="1"/>
</dbReference>
<sequence length="333" mass="37922">MSNEKNNSGATRKVTVKAFRFNAETDYLPYYKTYEMEVGKDELILDLLNRIKWEHDGSFSYRRSCRHGICGACGIKVNGKPVLSCKQNAQELVELFGDELVFEPQSKKRAVKDMIIDKGDFWEKHAAVKPYVEAEVDPHPESETIMTPEQVENFLDADYCIQCGACHYACPVIEVNEDYLGPAAFAAAYRFTVDPRDEATIDRLETTAELGSGVWDCVKCFECAEACPKDVNPIEKITKLHNLQFEHHVAERNVATKHAEGFVRSIKKFGYLDEQDIVLYSEGLGVVKHLSEAFKMIKAGKVHPFDFQKKKMPRSKNLEEIQKLIEISKTHEL</sequence>
<keyword evidence="11 16" id="KW-0408">Iron</keyword>
<dbReference type="SUPFAM" id="SSF54292">
    <property type="entry name" value="2Fe-2S ferredoxin-like"/>
    <property type="match status" value="1"/>
</dbReference>
<keyword evidence="8 16" id="KW-0479">Metal-binding</keyword>
<evidence type="ECO:0000256" key="6">
    <source>
        <dbReference type="ARBA" id="ARBA00022532"/>
    </source>
</evidence>
<organism evidence="19 20">
    <name type="scientific">Nitratifractor salsuginis (strain DSM 16511 / JCM 12458 / E9I37-1)</name>
    <dbReference type="NCBI Taxonomy" id="749222"/>
    <lineage>
        <taxon>Bacteria</taxon>
        <taxon>Pseudomonadati</taxon>
        <taxon>Campylobacterota</taxon>
        <taxon>Epsilonproteobacteria</taxon>
        <taxon>Campylobacterales</taxon>
        <taxon>Sulfurovaceae</taxon>
        <taxon>Nitratifractor</taxon>
    </lineage>
</organism>
<dbReference type="InterPro" id="IPR025192">
    <property type="entry name" value="Succ_DH/fum_Rdtase_N"/>
</dbReference>
<evidence type="ECO:0000256" key="14">
    <source>
        <dbReference type="ARBA" id="ARBA00034412"/>
    </source>
</evidence>
<feature type="domain" description="2Fe-2S ferredoxin-type" evidence="17">
    <location>
        <begin position="12"/>
        <end position="106"/>
    </location>
</feature>
<evidence type="ECO:0000256" key="10">
    <source>
        <dbReference type="ARBA" id="ARBA00023002"/>
    </source>
</evidence>
<keyword evidence="9" id="KW-0249">Electron transport</keyword>
<dbReference type="KEGG" id="nsa:Nitsa_1071"/>
<dbReference type="InterPro" id="IPR006058">
    <property type="entry name" value="2Fe2S_fd_BS"/>
</dbReference>
<dbReference type="Gene3D" id="3.10.20.30">
    <property type="match status" value="1"/>
</dbReference>
<evidence type="ECO:0000256" key="12">
    <source>
        <dbReference type="ARBA" id="ARBA00023014"/>
    </source>
</evidence>
<evidence type="ECO:0000256" key="9">
    <source>
        <dbReference type="ARBA" id="ARBA00022982"/>
    </source>
</evidence>
<keyword evidence="6" id="KW-0816">Tricarboxylic acid cycle</keyword>
<dbReference type="Proteomes" id="UP000008633">
    <property type="component" value="Chromosome"/>
</dbReference>
<keyword evidence="20" id="KW-1185">Reference proteome</keyword>
<dbReference type="EC" id="1.3.5.1" evidence="3 16"/>
<dbReference type="STRING" id="749222.Nitsa_1071"/>
<evidence type="ECO:0000256" key="5">
    <source>
        <dbReference type="ARBA" id="ARBA00022485"/>
    </source>
</evidence>
<dbReference type="Pfam" id="PF13085">
    <property type="entry name" value="Fer2_3"/>
    <property type="match status" value="1"/>
</dbReference>
<dbReference type="GO" id="GO:0051537">
    <property type="term" value="F:2 iron, 2 sulfur cluster binding"/>
    <property type="evidence" value="ECO:0007669"/>
    <property type="project" value="UniProtKB-KW"/>
</dbReference>
<dbReference type="InterPro" id="IPR017896">
    <property type="entry name" value="4Fe4S_Fe-S-bd"/>
</dbReference>
<dbReference type="FunFam" id="1.10.1060.10:FF:000003">
    <property type="entry name" value="Succinate dehydrogenase iron-sulfur subunit"/>
    <property type="match status" value="1"/>
</dbReference>
<comment type="cofactor">
    <cofactor evidence="16">
        <name>[4Fe-4S] cluster</name>
        <dbReference type="ChEBI" id="CHEBI:49883"/>
    </cofactor>
    <text evidence="16">Binds 1 [4Fe-4S] cluster.</text>
</comment>
<dbReference type="InterPro" id="IPR012675">
    <property type="entry name" value="Beta-grasp_dom_sf"/>
</dbReference>
<keyword evidence="9" id="KW-0813">Transport</keyword>
<dbReference type="eggNOG" id="COG0479">
    <property type="taxonomic scope" value="Bacteria"/>
</dbReference>
<dbReference type="InterPro" id="IPR017900">
    <property type="entry name" value="4Fe4S_Fe_S_CS"/>
</dbReference>
<feature type="domain" description="4Fe-4S ferredoxin-type" evidence="18">
    <location>
        <begin position="151"/>
        <end position="178"/>
    </location>
</feature>
<evidence type="ECO:0000313" key="19">
    <source>
        <dbReference type="EMBL" id="ADV46327.1"/>
    </source>
</evidence>
<dbReference type="PANTHER" id="PTHR11921">
    <property type="entry name" value="SUCCINATE DEHYDROGENASE IRON-SULFUR PROTEIN"/>
    <property type="match status" value="1"/>
</dbReference>
<evidence type="ECO:0000256" key="15">
    <source>
        <dbReference type="ARBA" id="ARBA00066269"/>
    </source>
</evidence>
<dbReference type="GO" id="GO:0009055">
    <property type="term" value="F:electron transfer activity"/>
    <property type="evidence" value="ECO:0007669"/>
    <property type="project" value="InterPro"/>
</dbReference>
<dbReference type="PANTHER" id="PTHR11921:SF29">
    <property type="entry name" value="SUCCINATE DEHYDROGENASE [UBIQUINONE] IRON-SULFUR SUBUNIT, MITOCHONDRIAL"/>
    <property type="match status" value="1"/>
</dbReference>
<dbReference type="Gene3D" id="1.10.1060.10">
    <property type="entry name" value="Alpha-helical ferredoxin"/>
    <property type="match status" value="1"/>
</dbReference>
<comment type="pathway">
    <text evidence="1">Carbohydrate metabolism; tricarboxylic acid cycle; fumarate from succinate (bacterial route): step 1/1.</text>
</comment>
<dbReference type="PROSITE" id="PS51379">
    <property type="entry name" value="4FE4S_FER_2"/>
    <property type="match status" value="2"/>
</dbReference>
<dbReference type="PROSITE" id="PS00198">
    <property type="entry name" value="4FE4S_FER_1"/>
    <property type="match status" value="2"/>
</dbReference>
<dbReference type="InterPro" id="IPR001041">
    <property type="entry name" value="2Fe-2S_ferredoxin-type"/>
</dbReference>
<keyword evidence="7 16" id="KW-0001">2Fe-2S</keyword>
<dbReference type="NCBIfam" id="TIGR00384">
    <property type="entry name" value="dhsB"/>
    <property type="match status" value="1"/>
</dbReference>
<keyword evidence="13 16" id="KW-0003">3Fe-4S</keyword>
<dbReference type="RefSeq" id="WP_013554020.1">
    <property type="nucleotide sequence ID" value="NC_014935.1"/>
</dbReference>
<comment type="similarity">
    <text evidence="2 16">Belongs to the succinate dehydrogenase/fumarate reductase iron-sulfur protein family.</text>
</comment>
<evidence type="ECO:0000259" key="17">
    <source>
        <dbReference type="PROSITE" id="PS51085"/>
    </source>
</evidence>
<dbReference type="GO" id="GO:0051539">
    <property type="term" value="F:4 iron, 4 sulfur cluster binding"/>
    <property type="evidence" value="ECO:0007669"/>
    <property type="project" value="UniProtKB-KW"/>
</dbReference>
<protein>
    <recommendedName>
        <fullName evidence="4 16">Fumarate reductase iron-sulfur subunit</fullName>
        <ecNumber evidence="3 16">1.3.5.1</ecNumber>
    </recommendedName>
</protein>
<dbReference type="InterPro" id="IPR004489">
    <property type="entry name" value="Succ_DH/fum_Rdtase_Fe-S"/>
</dbReference>
<comment type="subunit">
    <text evidence="15">Part of an enzyme complex containing three subunits: a flavoprotein (frdA), an iron-sulfur protein (frdB), and diheme cytochrome b (frdC).</text>
</comment>
<reference evidence="20" key="2">
    <citation type="submission" date="2011-01" db="EMBL/GenBank/DDBJ databases">
        <title>The complete genome of Nitratifractor salsuginis DSM 16511.</title>
        <authorList>
            <consortium name="US DOE Joint Genome Institute (JGI-PGF)"/>
            <person name="Lucas S."/>
            <person name="Copeland A."/>
            <person name="Lapidus A."/>
            <person name="Bruce D."/>
            <person name="Goodwin L."/>
            <person name="Pitluck S."/>
            <person name="Kyrpides N."/>
            <person name="Mavromatis K."/>
            <person name="Ivanova N."/>
            <person name="Mikhailova N."/>
            <person name="Zeytun A."/>
            <person name="Detter J.C."/>
            <person name="Tapia R."/>
            <person name="Han C."/>
            <person name="Land M."/>
            <person name="Hauser L."/>
            <person name="Markowitz V."/>
            <person name="Cheng J.-F."/>
            <person name="Hugenholtz P."/>
            <person name="Woyke T."/>
            <person name="Wu D."/>
            <person name="Tindall B."/>
            <person name="Schuetze A."/>
            <person name="Brambilla E."/>
            <person name="Klenk H.-P."/>
            <person name="Eisen J.A."/>
        </authorList>
    </citation>
    <scope>NUCLEOTIDE SEQUENCE [LARGE SCALE GENOMIC DNA]</scope>
    <source>
        <strain evidence="20">DSM 16511 / JCM 12458 / E9I37-1</strain>
    </source>
</reference>
<feature type="domain" description="4Fe-4S ferredoxin-type" evidence="18">
    <location>
        <begin position="206"/>
        <end position="237"/>
    </location>
</feature>
<evidence type="ECO:0000256" key="13">
    <source>
        <dbReference type="ARBA" id="ARBA00023291"/>
    </source>
</evidence>
<dbReference type="GO" id="GO:0006099">
    <property type="term" value="P:tricarboxylic acid cycle"/>
    <property type="evidence" value="ECO:0007669"/>
    <property type="project" value="UniProtKB-KW"/>
</dbReference>
<dbReference type="GO" id="GO:0051538">
    <property type="term" value="F:3 iron, 4 sulfur cluster binding"/>
    <property type="evidence" value="ECO:0007669"/>
    <property type="project" value="UniProtKB-KW"/>
</dbReference>
<dbReference type="InterPro" id="IPR050573">
    <property type="entry name" value="SDH/FRD_Iron-Sulfur"/>
</dbReference>
<dbReference type="InterPro" id="IPR009051">
    <property type="entry name" value="Helical_ferredxn"/>
</dbReference>
<evidence type="ECO:0000256" key="2">
    <source>
        <dbReference type="ARBA" id="ARBA00009433"/>
    </source>
</evidence>
<dbReference type="HOGENOM" id="CLU_044838_3_1_7"/>
<evidence type="ECO:0000256" key="16">
    <source>
        <dbReference type="RuleBase" id="RU361237"/>
    </source>
</evidence>
<dbReference type="OrthoDB" id="9804391at2"/>